<sequence>MGRSVIQQRISIDRQRVVGIVLLCLGVLGTGLGVWSSIARGPGVPISAVVFAAWVVAGVVALTRSRRRRIALEREHGPGAGVQRPVR</sequence>
<proteinExistence type="predicted"/>
<accession>A0A852SSL3</accession>
<keyword evidence="1" id="KW-0472">Membrane</keyword>
<name>A0A852SSL3_9MICO</name>
<evidence type="ECO:0000256" key="1">
    <source>
        <dbReference type="SAM" id="Phobius"/>
    </source>
</evidence>
<protein>
    <submittedName>
        <fullName evidence="2">Uncharacterized protein</fullName>
    </submittedName>
</protein>
<dbReference type="AlphaFoldDB" id="A0A852SSL3"/>
<dbReference type="Proteomes" id="UP000549913">
    <property type="component" value="Unassembled WGS sequence"/>
</dbReference>
<evidence type="ECO:0000313" key="3">
    <source>
        <dbReference type="Proteomes" id="UP000549913"/>
    </source>
</evidence>
<keyword evidence="1" id="KW-1133">Transmembrane helix</keyword>
<organism evidence="2 3">
    <name type="scientific">Herbiconiux flava</name>
    <dbReference type="NCBI Taxonomy" id="881268"/>
    <lineage>
        <taxon>Bacteria</taxon>
        <taxon>Bacillati</taxon>
        <taxon>Actinomycetota</taxon>
        <taxon>Actinomycetes</taxon>
        <taxon>Micrococcales</taxon>
        <taxon>Microbacteriaceae</taxon>
        <taxon>Herbiconiux</taxon>
    </lineage>
</organism>
<gene>
    <name evidence="2" type="ORF">BJ984_003064</name>
</gene>
<comment type="caution">
    <text evidence="2">The sequence shown here is derived from an EMBL/GenBank/DDBJ whole genome shotgun (WGS) entry which is preliminary data.</text>
</comment>
<reference evidence="2 3" key="1">
    <citation type="submission" date="2020-07" db="EMBL/GenBank/DDBJ databases">
        <title>Sequencing the genomes of 1000 actinobacteria strains.</title>
        <authorList>
            <person name="Klenk H.-P."/>
        </authorList>
    </citation>
    <scope>NUCLEOTIDE SEQUENCE [LARGE SCALE GENOMIC DNA]</scope>
    <source>
        <strain evidence="2 3">DSM 26474</strain>
    </source>
</reference>
<feature type="transmembrane region" description="Helical" evidence="1">
    <location>
        <begin position="20"/>
        <end position="38"/>
    </location>
</feature>
<keyword evidence="1" id="KW-0812">Transmembrane</keyword>
<feature type="transmembrane region" description="Helical" evidence="1">
    <location>
        <begin position="44"/>
        <end position="62"/>
    </location>
</feature>
<dbReference type="EMBL" id="JACCBM010000001">
    <property type="protein sequence ID" value="NYD71906.1"/>
    <property type="molecule type" value="Genomic_DNA"/>
</dbReference>
<dbReference type="RefSeq" id="WP_179548753.1">
    <property type="nucleotide sequence ID" value="NZ_BSEW01000002.1"/>
</dbReference>
<evidence type="ECO:0000313" key="2">
    <source>
        <dbReference type="EMBL" id="NYD71906.1"/>
    </source>
</evidence>
<keyword evidence="3" id="KW-1185">Reference proteome</keyword>